<accession>A0A1D7UZ84</accession>
<dbReference type="PANTHER" id="PTHR33695:SF1">
    <property type="entry name" value="LIPOPROTEIN SIGNAL PEPTIDASE"/>
    <property type="match status" value="1"/>
</dbReference>
<dbReference type="GO" id="GO:0005886">
    <property type="term" value="C:plasma membrane"/>
    <property type="evidence" value="ECO:0007669"/>
    <property type="project" value="UniProtKB-SubCell"/>
</dbReference>
<dbReference type="UniPathway" id="UPA00665"/>
<dbReference type="NCBIfam" id="NF011364">
    <property type="entry name" value="PRK14783.1"/>
    <property type="match status" value="1"/>
</dbReference>
<keyword evidence="13" id="KW-1185">Reference proteome</keyword>
<dbReference type="PRINTS" id="PR00781">
    <property type="entry name" value="LIPOSIGPTASE"/>
</dbReference>
<name>A0A1D7UZ84_9LEPT</name>
<dbReference type="Pfam" id="PF01252">
    <property type="entry name" value="Peptidase_A8"/>
    <property type="match status" value="1"/>
</dbReference>
<evidence type="ECO:0000256" key="10">
    <source>
        <dbReference type="HAMAP-Rule" id="MF_00161"/>
    </source>
</evidence>
<keyword evidence="5 10" id="KW-0812">Transmembrane</keyword>
<evidence type="ECO:0000256" key="7">
    <source>
        <dbReference type="ARBA" id="ARBA00022801"/>
    </source>
</evidence>
<organism evidence="12 13">
    <name type="scientific">Leptospira tipperaryensis</name>
    <dbReference type="NCBI Taxonomy" id="2564040"/>
    <lineage>
        <taxon>Bacteria</taxon>
        <taxon>Pseudomonadati</taxon>
        <taxon>Spirochaetota</taxon>
        <taxon>Spirochaetia</taxon>
        <taxon>Leptospirales</taxon>
        <taxon>Leptospiraceae</taxon>
        <taxon>Leptospira</taxon>
    </lineage>
</organism>
<dbReference type="Proteomes" id="UP000094197">
    <property type="component" value="Chromosome 1"/>
</dbReference>
<dbReference type="GO" id="GO:0004190">
    <property type="term" value="F:aspartic-type endopeptidase activity"/>
    <property type="evidence" value="ECO:0007669"/>
    <property type="project" value="UniProtKB-UniRule"/>
</dbReference>
<feature type="transmembrane region" description="Helical" evidence="10">
    <location>
        <begin position="15"/>
        <end position="38"/>
    </location>
</feature>
<dbReference type="GO" id="GO:0006508">
    <property type="term" value="P:proteolysis"/>
    <property type="evidence" value="ECO:0007669"/>
    <property type="project" value="UniProtKB-KW"/>
</dbReference>
<evidence type="ECO:0000256" key="8">
    <source>
        <dbReference type="ARBA" id="ARBA00022989"/>
    </source>
</evidence>
<dbReference type="PROSITE" id="PS00855">
    <property type="entry name" value="SPASE_II"/>
    <property type="match status" value="1"/>
</dbReference>
<keyword evidence="12" id="KW-0449">Lipoprotein</keyword>
<comment type="similarity">
    <text evidence="1 10 11">Belongs to the peptidase A8 family.</text>
</comment>
<dbReference type="KEGG" id="laj:A0128_14240"/>
<evidence type="ECO:0000256" key="9">
    <source>
        <dbReference type="ARBA" id="ARBA00023136"/>
    </source>
</evidence>
<comment type="catalytic activity">
    <reaction evidence="10">
        <text>Release of signal peptides from bacterial membrane prolipoproteins. Hydrolyzes -Xaa-Yaa-Zaa-|-(S,diacylglyceryl)Cys-, in which Xaa is hydrophobic (preferably Leu), and Yaa (Ala or Ser) and Zaa (Gly or Ala) have small, neutral side chains.</text>
        <dbReference type="EC" id="3.4.23.36"/>
    </reaction>
</comment>
<keyword evidence="8 10" id="KW-1133">Transmembrane helix</keyword>
<feature type="active site" evidence="10">
    <location>
        <position position="162"/>
    </location>
</feature>
<feature type="transmembrane region" description="Helical" evidence="10">
    <location>
        <begin position="73"/>
        <end position="89"/>
    </location>
</feature>
<evidence type="ECO:0000256" key="4">
    <source>
        <dbReference type="ARBA" id="ARBA00022670"/>
    </source>
</evidence>
<dbReference type="OrthoDB" id="9810259at2"/>
<evidence type="ECO:0000313" key="13">
    <source>
        <dbReference type="Proteomes" id="UP000094197"/>
    </source>
</evidence>
<dbReference type="HAMAP" id="MF_00161">
    <property type="entry name" value="LspA"/>
    <property type="match status" value="1"/>
</dbReference>
<dbReference type="InterPro" id="IPR001872">
    <property type="entry name" value="Peptidase_A8"/>
</dbReference>
<comment type="caution">
    <text evidence="10">Lacks conserved residue(s) required for the propagation of feature annotation.</text>
</comment>
<dbReference type="RefSeq" id="WP_069608120.1">
    <property type="nucleotide sequence ID" value="NZ_CP015217.1"/>
</dbReference>
<gene>
    <name evidence="10" type="primary">lspA</name>
    <name evidence="12" type="ORF">A0128_14240</name>
</gene>
<evidence type="ECO:0000256" key="1">
    <source>
        <dbReference type="ARBA" id="ARBA00006139"/>
    </source>
</evidence>
<keyword evidence="4 10" id="KW-0645">Protease</keyword>
<comment type="pathway">
    <text evidence="10">Protein modification; lipoprotein biosynthesis (signal peptide cleavage).</text>
</comment>
<evidence type="ECO:0000256" key="2">
    <source>
        <dbReference type="ARBA" id="ARBA00022475"/>
    </source>
</evidence>
<dbReference type="EMBL" id="CP015217">
    <property type="protein sequence ID" value="AOP34902.1"/>
    <property type="molecule type" value="Genomic_DNA"/>
</dbReference>
<reference evidence="12 13" key="1">
    <citation type="submission" date="2016-04" db="EMBL/GenBank/DDBJ databases">
        <title>Complete genome seqeunce of Leptospira alstonii serovar Room22.</title>
        <authorList>
            <person name="Nally J.E."/>
            <person name="Bayles D.O."/>
            <person name="Hurley D."/>
            <person name="Fanning S."/>
            <person name="McMahon B.J."/>
            <person name="Arent Z."/>
        </authorList>
    </citation>
    <scope>NUCLEOTIDE SEQUENCE [LARGE SCALE GENOMIC DNA]</scope>
    <source>
        <strain evidence="12 13">GWTS #1</strain>
    </source>
</reference>
<sequence>MKYFEKRFLDVYRPLYLGVIFIGVVLDLLTKFLVILYYQPHRYVEVLGNFFRMTLTFNTGFVFGAFQDNAIPSLVATGVAIIFLIGYRWKNFDLGNPWGWNLVMAGAFGNFLDKFFVKIPGTGFRIGFHPNPGEYIGVVDFLDFDWPDFLLFSRWPAFNVADSCVTVGLTILILTMKLEEEK</sequence>
<keyword evidence="2 10" id="KW-1003">Cell membrane</keyword>
<proteinExistence type="inferred from homology"/>
<evidence type="ECO:0000256" key="3">
    <source>
        <dbReference type="ARBA" id="ARBA00022519"/>
    </source>
</evidence>
<keyword evidence="7 10" id="KW-0378">Hydrolase</keyword>
<dbReference type="AlphaFoldDB" id="A0A1D7UZ84"/>
<comment type="subcellular location">
    <subcellularLocation>
        <location evidence="10">Cell membrane</location>
        <topology evidence="10">Multi-pass membrane protein</topology>
    </subcellularLocation>
</comment>
<keyword evidence="6 10" id="KW-0064">Aspartyl protease</keyword>
<keyword evidence="3" id="KW-0997">Cell inner membrane</keyword>
<evidence type="ECO:0000313" key="12">
    <source>
        <dbReference type="EMBL" id="AOP34902.1"/>
    </source>
</evidence>
<evidence type="ECO:0000256" key="6">
    <source>
        <dbReference type="ARBA" id="ARBA00022750"/>
    </source>
</evidence>
<comment type="function">
    <text evidence="10">This protein specifically catalyzes the removal of signal peptides from prolipoproteins.</text>
</comment>
<keyword evidence="9 10" id="KW-0472">Membrane</keyword>
<dbReference type="PANTHER" id="PTHR33695">
    <property type="entry name" value="LIPOPROTEIN SIGNAL PEPTIDASE"/>
    <property type="match status" value="1"/>
</dbReference>
<dbReference type="EC" id="3.4.23.36" evidence="10"/>
<feature type="transmembrane region" description="Helical" evidence="10">
    <location>
        <begin position="50"/>
        <end position="66"/>
    </location>
</feature>
<evidence type="ECO:0000256" key="5">
    <source>
        <dbReference type="ARBA" id="ARBA00022692"/>
    </source>
</evidence>
<evidence type="ECO:0000256" key="11">
    <source>
        <dbReference type="RuleBase" id="RU004181"/>
    </source>
</evidence>
<feature type="active site" evidence="10">
    <location>
        <position position="140"/>
    </location>
</feature>
<protein>
    <recommendedName>
        <fullName evidence="10">Lipoprotein signal peptidase</fullName>
        <ecNumber evidence="10">3.4.23.36</ecNumber>
    </recommendedName>
    <alternativeName>
        <fullName evidence="10">Prolipoprotein signal peptidase</fullName>
    </alternativeName>
    <alternativeName>
        <fullName evidence="10">Signal peptidase II</fullName>
        <shortName evidence="10">SPase II</shortName>
    </alternativeName>
</protein>